<dbReference type="PANTHER" id="PTHR11960:SF20">
    <property type="entry name" value="EUKARYOTIC TRANSLATION INITIATION FACTOR 4E TYPE 6"/>
    <property type="match status" value="1"/>
</dbReference>
<comment type="similarity">
    <text evidence="1">Belongs to the eukaryotic initiation factor 4E family.</text>
</comment>
<keyword evidence="3" id="KW-1185">Reference proteome</keyword>
<comment type="caution">
    <text evidence="2">The sequence shown here is derived from an EMBL/GenBank/DDBJ whole genome shotgun (WGS) entry which is preliminary data.</text>
</comment>
<evidence type="ECO:0008006" key="4">
    <source>
        <dbReference type="Google" id="ProtNLM"/>
    </source>
</evidence>
<dbReference type="Gene3D" id="3.30.760.10">
    <property type="entry name" value="RNA Cap, Translation Initiation Factor Eif4e"/>
    <property type="match status" value="1"/>
</dbReference>
<dbReference type="Proteomes" id="UP000015354">
    <property type="component" value="Unassembled WGS sequence"/>
</dbReference>
<dbReference type="GO" id="GO:0003743">
    <property type="term" value="F:translation initiation factor activity"/>
    <property type="evidence" value="ECO:0007669"/>
    <property type="project" value="UniProtKB-KW"/>
</dbReference>
<dbReference type="GO" id="GO:0000340">
    <property type="term" value="F:RNA 7-methylguanosine cap binding"/>
    <property type="evidence" value="ECO:0007669"/>
    <property type="project" value="TreeGrafter"/>
</dbReference>
<keyword evidence="1" id="KW-0694">RNA-binding</keyword>
<proteinExistence type="inferred from homology"/>
<dbReference type="PANTHER" id="PTHR11960">
    <property type="entry name" value="EUKARYOTIC TRANSLATION INITIATION FACTOR 4E RELATED"/>
    <property type="match status" value="1"/>
</dbReference>
<dbReference type="Pfam" id="PF01652">
    <property type="entry name" value="IF4E"/>
    <property type="match status" value="1"/>
</dbReference>
<name>S9U6D5_9TRYP</name>
<dbReference type="EMBL" id="ATMH01007232">
    <property type="protein sequence ID" value="EPY24334.1"/>
    <property type="molecule type" value="Genomic_DNA"/>
</dbReference>
<keyword evidence="1" id="KW-0648">Protein biosynthesis</keyword>
<reference evidence="2 3" key="1">
    <citation type="journal article" date="2013" name="PLoS ONE">
        <title>Predicting the Proteins of Angomonas deanei, Strigomonas culicis and Their Respective Endosymbionts Reveals New Aspects of the Trypanosomatidae Family.</title>
        <authorList>
            <person name="Motta M.C."/>
            <person name="Martins A.C."/>
            <person name="de Souza S.S."/>
            <person name="Catta-Preta C.M."/>
            <person name="Silva R."/>
            <person name="Klein C.C."/>
            <person name="de Almeida L.G."/>
            <person name="de Lima Cunha O."/>
            <person name="Ciapina L.P."/>
            <person name="Brocchi M."/>
            <person name="Colabardini A.C."/>
            <person name="de Araujo Lima B."/>
            <person name="Machado C.R."/>
            <person name="de Almeida Soares C.M."/>
            <person name="Probst C.M."/>
            <person name="de Menezes C.B."/>
            <person name="Thompson C.E."/>
            <person name="Bartholomeu D.C."/>
            <person name="Gradia D.F."/>
            <person name="Pavoni D.P."/>
            <person name="Grisard E.C."/>
            <person name="Fantinatti-Garboggini F."/>
            <person name="Marchini F.K."/>
            <person name="Rodrigues-Luiz G.F."/>
            <person name="Wagner G."/>
            <person name="Goldman G.H."/>
            <person name="Fietto J.L."/>
            <person name="Elias M.C."/>
            <person name="Goldman M.H."/>
            <person name="Sagot M.F."/>
            <person name="Pereira M."/>
            <person name="Stoco P.H."/>
            <person name="de Mendonca-Neto R.P."/>
            <person name="Teixeira S.M."/>
            <person name="Maciel T.E."/>
            <person name="de Oliveira Mendes T.A."/>
            <person name="Urmenyi T.P."/>
            <person name="de Souza W."/>
            <person name="Schenkman S."/>
            <person name="de Vasconcelos A.T."/>
        </authorList>
    </citation>
    <scope>NUCLEOTIDE SEQUENCE [LARGE SCALE GENOMIC DNA]</scope>
</reference>
<accession>S9U6D5</accession>
<organism evidence="2 3">
    <name type="scientific">Strigomonas culicis</name>
    <dbReference type="NCBI Taxonomy" id="28005"/>
    <lineage>
        <taxon>Eukaryota</taxon>
        <taxon>Discoba</taxon>
        <taxon>Euglenozoa</taxon>
        <taxon>Kinetoplastea</taxon>
        <taxon>Metakinetoplastina</taxon>
        <taxon>Trypanosomatida</taxon>
        <taxon>Trypanosomatidae</taxon>
        <taxon>Strigomonadinae</taxon>
        <taxon>Strigomonas</taxon>
    </lineage>
</organism>
<protein>
    <recommendedName>
        <fullName evidence="4">Translation initiation factor 4E</fullName>
    </recommendedName>
</protein>
<sequence length="178" mass="20125">MAEVEETTQRVHPLKDPWFVFYIPALKSVHNYNDRQLDELDYVDSLEAAFGVINTLPHPTVLPADDDLVFSRKKIPPTFESFPHGYRITMFTKTKAQGETMIHYLLAAVLGEDVSICTNGDSVCDVVRISRKPGSVYKEALKIEVWLQSSNHNEEVASYFKKLAQICPGVTVVPRDLN</sequence>
<dbReference type="InterPro" id="IPR023398">
    <property type="entry name" value="TIF_eIF4e-like"/>
</dbReference>
<evidence type="ECO:0000313" key="3">
    <source>
        <dbReference type="Proteomes" id="UP000015354"/>
    </source>
</evidence>
<dbReference type="InterPro" id="IPR001040">
    <property type="entry name" value="TIF_eIF_4E"/>
</dbReference>
<evidence type="ECO:0000256" key="1">
    <source>
        <dbReference type="RuleBase" id="RU004374"/>
    </source>
</evidence>
<dbReference type="GO" id="GO:0016281">
    <property type="term" value="C:eukaryotic translation initiation factor 4F complex"/>
    <property type="evidence" value="ECO:0007669"/>
    <property type="project" value="TreeGrafter"/>
</dbReference>
<dbReference type="SUPFAM" id="SSF55418">
    <property type="entry name" value="eIF4e-like"/>
    <property type="match status" value="1"/>
</dbReference>
<gene>
    <name evidence="2" type="ORF">STCU_07232</name>
</gene>
<evidence type="ECO:0000313" key="2">
    <source>
        <dbReference type="EMBL" id="EPY24334.1"/>
    </source>
</evidence>
<dbReference type="AlphaFoldDB" id="S9U6D5"/>
<dbReference type="OrthoDB" id="275627at2759"/>
<keyword evidence="1" id="KW-0396">Initiation factor</keyword>